<feature type="domain" description="MADF" evidence="1">
    <location>
        <begin position="8"/>
        <end position="101"/>
    </location>
</feature>
<dbReference type="InterPro" id="IPR006578">
    <property type="entry name" value="MADF-dom"/>
</dbReference>
<gene>
    <name evidence="3" type="primary">LOC112686553</name>
</gene>
<dbReference type="GO" id="GO:0005667">
    <property type="term" value="C:transcription regulator complex"/>
    <property type="evidence" value="ECO:0007669"/>
    <property type="project" value="TreeGrafter"/>
</dbReference>
<dbReference type="PANTHER" id="PTHR12243:SF67">
    <property type="entry name" value="COREPRESSOR OF PANGOLIN, ISOFORM A-RELATED"/>
    <property type="match status" value="1"/>
</dbReference>
<dbReference type="PROSITE" id="PS51029">
    <property type="entry name" value="MADF"/>
    <property type="match status" value="1"/>
</dbReference>
<protein>
    <submittedName>
        <fullName evidence="3">Uncharacterized protein LOC112686553</fullName>
    </submittedName>
</protein>
<dbReference type="OrthoDB" id="6153252at2759"/>
<proteinExistence type="predicted"/>
<evidence type="ECO:0000259" key="1">
    <source>
        <dbReference type="PROSITE" id="PS51029"/>
    </source>
</evidence>
<dbReference type="PANTHER" id="PTHR12243">
    <property type="entry name" value="MADF DOMAIN TRANSCRIPTION FACTOR"/>
    <property type="match status" value="1"/>
</dbReference>
<name>A0A8B8FW22_9HEMI</name>
<accession>A0A8B8FW22</accession>
<sequence>MDDINTDMLISLIEARPALWDKTLDIYKDKVSKESAWTYIYKPVFRIYNGKIVLKKWTQTRDSWMKSIKKQKDEKRSESSAKPSRLYLYHNQMCILKKIIDSTTTQESAEDGPIEQNKGSNQTDEREKTFLMNHQLTNHVFLNINIDQSTASPESVISATLSVISTTSQEPEEYDFADII</sequence>
<reference evidence="3" key="1">
    <citation type="submission" date="2025-08" db="UniProtKB">
        <authorList>
            <consortium name="RefSeq"/>
        </authorList>
    </citation>
    <scope>IDENTIFICATION</scope>
    <source>
        <tissue evidence="3">Whole body</tissue>
    </source>
</reference>
<dbReference type="SMART" id="SM00595">
    <property type="entry name" value="MADF"/>
    <property type="match status" value="1"/>
</dbReference>
<dbReference type="Proteomes" id="UP000694846">
    <property type="component" value="Unplaced"/>
</dbReference>
<evidence type="ECO:0000313" key="2">
    <source>
        <dbReference type="Proteomes" id="UP000694846"/>
    </source>
</evidence>
<dbReference type="AlphaFoldDB" id="A0A8B8FW22"/>
<dbReference type="GO" id="GO:0006357">
    <property type="term" value="P:regulation of transcription by RNA polymerase II"/>
    <property type="evidence" value="ECO:0007669"/>
    <property type="project" value="TreeGrafter"/>
</dbReference>
<dbReference type="GeneID" id="112686553"/>
<dbReference type="InterPro" id="IPR039353">
    <property type="entry name" value="TF_Adf1"/>
</dbReference>
<dbReference type="GO" id="GO:0005634">
    <property type="term" value="C:nucleus"/>
    <property type="evidence" value="ECO:0007669"/>
    <property type="project" value="TreeGrafter"/>
</dbReference>
<dbReference type="RefSeq" id="XP_025414688.1">
    <property type="nucleotide sequence ID" value="XM_025558903.1"/>
</dbReference>
<organism evidence="2 3">
    <name type="scientific">Sipha flava</name>
    <name type="common">yellow sugarcane aphid</name>
    <dbReference type="NCBI Taxonomy" id="143950"/>
    <lineage>
        <taxon>Eukaryota</taxon>
        <taxon>Metazoa</taxon>
        <taxon>Ecdysozoa</taxon>
        <taxon>Arthropoda</taxon>
        <taxon>Hexapoda</taxon>
        <taxon>Insecta</taxon>
        <taxon>Pterygota</taxon>
        <taxon>Neoptera</taxon>
        <taxon>Paraneoptera</taxon>
        <taxon>Hemiptera</taxon>
        <taxon>Sternorrhyncha</taxon>
        <taxon>Aphidomorpha</taxon>
        <taxon>Aphidoidea</taxon>
        <taxon>Aphididae</taxon>
        <taxon>Sipha</taxon>
    </lineage>
</organism>
<keyword evidence="2" id="KW-1185">Reference proteome</keyword>
<dbReference type="Pfam" id="PF10545">
    <property type="entry name" value="MADF_DNA_bdg"/>
    <property type="match status" value="1"/>
</dbReference>
<evidence type="ECO:0000313" key="3">
    <source>
        <dbReference type="RefSeq" id="XP_025414688.1"/>
    </source>
</evidence>